<dbReference type="AlphaFoldDB" id="A0A127JTR7"/>
<proteinExistence type="predicted"/>
<dbReference type="Gene3D" id="2.40.160.20">
    <property type="match status" value="1"/>
</dbReference>
<evidence type="ECO:0000256" key="1">
    <source>
        <dbReference type="SAM" id="SignalP"/>
    </source>
</evidence>
<name>A0A127JTR7_9BURK</name>
<protein>
    <recommendedName>
        <fullName evidence="4">Lipid A deacylase</fullName>
    </recommendedName>
</protein>
<dbReference type="PROSITE" id="PS51257">
    <property type="entry name" value="PROKAR_LIPOPROTEIN"/>
    <property type="match status" value="1"/>
</dbReference>
<accession>A0A127JTR7</accession>
<feature type="chain" id="PRO_5007449558" description="Lipid A deacylase" evidence="1">
    <location>
        <begin position="22"/>
        <end position="181"/>
    </location>
</feature>
<evidence type="ECO:0000313" key="3">
    <source>
        <dbReference type="Proteomes" id="UP000070433"/>
    </source>
</evidence>
<dbReference type="RefSeq" id="WP_061499092.1">
    <property type="nucleotide sequence ID" value="NZ_CP010951.1"/>
</dbReference>
<dbReference type="EMBL" id="CP010951">
    <property type="protein sequence ID" value="AMO23269.1"/>
    <property type="molecule type" value="Genomic_DNA"/>
</dbReference>
<dbReference type="OrthoDB" id="5297282at2"/>
<dbReference type="Pfam" id="PF09411">
    <property type="entry name" value="PagL"/>
    <property type="match status" value="1"/>
</dbReference>
<keyword evidence="3" id="KW-1185">Reference proteome</keyword>
<sequence length="181" mass="19677">MEIKRVAIACMLALCACAASAAEGDGGVALLLEGGAAGTGRYIASVGLAWPWSWRRAVEGGEWTGVTELFVSHLSSRVEGGRESRTLVGLLPLVRYRFNGAHSNWFGEAGIGLTYMDALYRTENKQFSTQFNFMSTLGVGRSFGAKREQELSLRIVHISNAGIKNPNPGENFLQLRWSHAL</sequence>
<evidence type="ECO:0008006" key="4">
    <source>
        <dbReference type="Google" id="ProtNLM"/>
    </source>
</evidence>
<organism evidence="2 3">
    <name type="scientific">Ramlibacter tataouinensis</name>
    <dbReference type="NCBI Taxonomy" id="94132"/>
    <lineage>
        <taxon>Bacteria</taxon>
        <taxon>Pseudomonadati</taxon>
        <taxon>Pseudomonadota</taxon>
        <taxon>Betaproteobacteria</taxon>
        <taxon>Burkholderiales</taxon>
        <taxon>Comamonadaceae</taxon>
        <taxon>Ramlibacter</taxon>
    </lineage>
</organism>
<gene>
    <name evidence="2" type="ORF">UC35_10640</name>
</gene>
<keyword evidence="1" id="KW-0732">Signal</keyword>
<dbReference type="InterPro" id="IPR018550">
    <property type="entry name" value="Lipid-A_deacylase-rel"/>
</dbReference>
<evidence type="ECO:0000313" key="2">
    <source>
        <dbReference type="EMBL" id="AMO23269.1"/>
    </source>
</evidence>
<reference evidence="2 3" key="1">
    <citation type="journal article" date="2014" name="Int. J. Syst. Evol. Microbiol.">
        <title>Ramlibacter solisilvae sp. nov., isolated from forest soil, and emended description of the genus Ramlibacter.</title>
        <authorList>
            <person name="Lee H.J."/>
            <person name="Lee S.H."/>
            <person name="Lee S.S."/>
            <person name="Lee J.S."/>
            <person name="Kim Y."/>
            <person name="Kim S.C."/>
            <person name="Jeon C.O."/>
        </authorList>
    </citation>
    <scope>NUCLEOTIDE SEQUENCE [LARGE SCALE GENOMIC DNA]</scope>
    <source>
        <strain evidence="2 3">5-10</strain>
    </source>
</reference>
<dbReference type="Proteomes" id="UP000070433">
    <property type="component" value="Chromosome"/>
</dbReference>
<feature type="signal peptide" evidence="1">
    <location>
        <begin position="1"/>
        <end position="21"/>
    </location>
</feature>